<feature type="compositionally biased region" description="Low complexity" evidence="7">
    <location>
        <begin position="208"/>
        <end position="218"/>
    </location>
</feature>
<dbReference type="EMBL" id="JACHNU010000010">
    <property type="protein sequence ID" value="MBB4665035.1"/>
    <property type="molecule type" value="Genomic_DNA"/>
</dbReference>
<feature type="domain" description="Lipoyl-binding" evidence="8">
    <location>
        <begin position="18"/>
        <end position="93"/>
    </location>
</feature>
<dbReference type="GO" id="GO:0031405">
    <property type="term" value="F:lipoic acid binding"/>
    <property type="evidence" value="ECO:0007669"/>
    <property type="project" value="TreeGrafter"/>
</dbReference>
<dbReference type="Gene3D" id="4.10.320.10">
    <property type="entry name" value="E3-binding domain"/>
    <property type="match status" value="1"/>
</dbReference>
<dbReference type="PANTHER" id="PTHR43178:SF5">
    <property type="entry name" value="LIPOAMIDE ACYLTRANSFERASE COMPONENT OF BRANCHED-CHAIN ALPHA-KETO ACID DEHYDROGENASE COMPLEX, MITOCHONDRIAL"/>
    <property type="match status" value="1"/>
</dbReference>
<dbReference type="InterPro" id="IPR001078">
    <property type="entry name" value="2-oxoacid_DH_actylTfrase"/>
</dbReference>
<proteinExistence type="inferred from homology"/>
<evidence type="ECO:0000259" key="9">
    <source>
        <dbReference type="PROSITE" id="PS51826"/>
    </source>
</evidence>
<evidence type="ECO:0000256" key="4">
    <source>
        <dbReference type="ARBA" id="ARBA00022823"/>
    </source>
</evidence>
<dbReference type="Pfam" id="PF00364">
    <property type="entry name" value="Biotin_lipoyl"/>
    <property type="match status" value="1"/>
</dbReference>
<feature type="compositionally biased region" description="Pro residues" evidence="7">
    <location>
        <begin position="193"/>
        <end position="207"/>
    </location>
</feature>
<dbReference type="CDD" id="cd06849">
    <property type="entry name" value="lipoyl_domain"/>
    <property type="match status" value="1"/>
</dbReference>
<sequence length="444" mass="45829">MTSSRTDGGAAGAAGATLADVTMPQMGVSVAEGTVVEWKVAVGDPVLADEPICDISSDKIDSEVPAPVSGVLAEVLVEAGETVAVGTVLARIGGGAEAGAGAEPSAGAESAAAAPPAEIGGSGRGDGASRAPHVSPVVARIAAEHHVDLSQVVGTGRHGRVRKQDVLAYIERGGAAAQAPAEEPPLHIESPYIPEPTPAPEPAPAAAPVPAAEAAPAAGGTLSRMRRQIGEHMKRSLETAATCTTWMEVDMGRVEAARRQARVGDLVGITALPIVARATVEALRELPALNATLDGDRYEQHAAVHLGIAVSLGDEGGLIVPVIRDAQELSVEGLARRIKELARRARAGELTPDEVRGATFTITNPGQYGAIMATPVINQPQVAILDLEAIVKRPIVVSDDEGNDMIAIRPQTILGLSWDHRALDGALAARFLGSIRRRLERWEA</sequence>
<dbReference type="Gene3D" id="3.30.559.10">
    <property type="entry name" value="Chloramphenicol acetyltransferase-like domain"/>
    <property type="match status" value="1"/>
</dbReference>
<feature type="compositionally biased region" description="Low complexity" evidence="7">
    <location>
        <begin position="99"/>
        <end position="119"/>
    </location>
</feature>
<comment type="similarity">
    <text evidence="2 6">Belongs to the 2-oxoacid dehydrogenase family.</text>
</comment>
<feature type="domain" description="Peripheral subunit-binding (PSBD)" evidence="9">
    <location>
        <begin position="133"/>
        <end position="170"/>
    </location>
</feature>
<dbReference type="InterPro" id="IPR011053">
    <property type="entry name" value="Single_hybrid_motif"/>
</dbReference>
<dbReference type="InterPro" id="IPR003016">
    <property type="entry name" value="2-oxoA_DH_lipoyl-BS"/>
</dbReference>
<keyword evidence="4 6" id="KW-0450">Lipoyl</keyword>
<dbReference type="PROSITE" id="PS00189">
    <property type="entry name" value="LIPOYL"/>
    <property type="match status" value="1"/>
</dbReference>
<gene>
    <name evidence="10" type="ORF">BDZ31_004654</name>
</gene>
<dbReference type="PROSITE" id="PS50968">
    <property type="entry name" value="BIOTINYL_LIPOYL"/>
    <property type="match status" value="1"/>
</dbReference>
<evidence type="ECO:0000256" key="6">
    <source>
        <dbReference type="RuleBase" id="RU003423"/>
    </source>
</evidence>
<evidence type="ECO:0000313" key="11">
    <source>
        <dbReference type="Proteomes" id="UP000585272"/>
    </source>
</evidence>
<reference evidence="10 11" key="1">
    <citation type="submission" date="2020-08" db="EMBL/GenBank/DDBJ databases">
        <title>Genomic Encyclopedia of Archaeal and Bacterial Type Strains, Phase II (KMG-II): from individual species to whole genera.</title>
        <authorList>
            <person name="Goeker M."/>
        </authorList>
    </citation>
    <scope>NUCLEOTIDE SEQUENCE [LARGE SCALE GENOMIC DNA]</scope>
    <source>
        <strain evidence="10 11">DSM 23288</strain>
    </source>
</reference>
<evidence type="ECO:0000256" key="2">
    <source>
        <dbReference type="ARBA" id="ARBA00007317"/>
    </source>
</evidence>
<accession>A0A840IL29</accession>
<dbReference type="InterPro" id="IPR050743">
    <property type="entry name" value="2-oxoacid_DH_E2_comp"/>
</dbReference>
<dbReference type="Gene3D" id="2.40.50.100">
    <property type="match status" value="1"/>
</dbReference>
<dbReference type="InterPro" id="IPR000089">
    <property type="entry name" value="Biotin_lipoyl"/>
</dbReference>
<dbReference type="EC" id="2.3.1.-" evidence="6"/>
<dbReference type="SUPFAM" id="SSF47005">
    <property type="entry name" value="Peripheral subunit-binding domain of 2-oxo acid dehydrogenase complex"/>
    <property type="match status" value="1"/>
</dbReference>
<feature type="region of interest" description="Disordered" evidence="7">
    <location>
        <begin position="176"/>
        <end position="220"/>
    </location>
</feature>
<dbReference type="GO" id="GO:0005737">
    <property type="term" value="C:cytoplasm"/>
    <property type="evidence" value="ECO:0007669"/>
    <property type="project" value="TreeGrafter"/>
</dbReference>
<keyword evidence="11" id="KW-1185">Reference proteome</keyword>
<dbReference type="Pfam" id="PF02817">
    <property type="entry name" value="E3_binding"/>
    <property type="match status" value="1"/>
</dbReference>
<keyword evidence="5 6" id="KW-0012">Acyltransferase</keyword>
<evidence type="ECO:0000256" key="1">
    <source>
        <dbReference type="ARBA" id="ARBA00001938"/>
    </source>
</evidence>
<dbReference type="InterPro" id="IPR036625">
    <property type="entry name" value="E3-bd_dom_sf"/>
</dbReference>
<dbReference type="Proteomes" id="UP000585272">
    <property type="component" value="Unassembled WGS sequence"/>
</dbReference>
<evidence type="ECO:0000256" key="3">
    <source>
        <dbReference type="ARBA" id="ARBA00022679"/>
    </source>
</evidence>
<dbReference type="SUPFAM" id="SSF52777">
    <property type="entry name" value="CoA-dependent acyltransferases"/>
    <property type="match status" value="1"/>
</dbReference>
<organism evidence="10 11">
    <name type="scientific">Conexibacter arvalis</name>
    <dbReference type="NCBI Taxonomy" id="912552"/>
    <lineage>
        <taxon>Bacteria</taxon>
        <taxon>Bacillati</taxon>
        <taxon>Actinomycetota</taxon>
        <taxon>Thermoleophilia</taxon>
        <taxon>Solirubrobacterales</taxon>
        <taxon>Conexibacteraceae</taxon>
        <taxon>Conexibacter</taxon>
    </lineage>
</organism>
<evidence type="ECO:0000313" key="10">
    <source>
        <dbReference type="EMBL" id="MBB4665035.1"/>
    </source>
</evidence>
<comment type="caution">
    <text evidence="10">The sequence shown here is derived from an EMBL/GenBank/DDBJ whole genome shotgun (WGS) entry which is preliminary data.</text>
</comment>
<dbReference type="InterPro" id="IPR004167">
    <property type="entry name" value="PSBD"/>
</dbReference>
<evidence type="ECO:0000256" key="7">
    <source>
        <dbReference type="SAM" id="MobiDB-lite"/>
    </source>
</evidence>
<evidence type="ECO:0000259" key="8">
    <source>
        <dbReference type="PROSITE" id="PS50968"/>
    </source>
</evidence>
<dbReference type="PANTHER" id="PTHR43178">
    <property type="entry name" value="DIHYDROLIPOAMIDE ACETYLTRANSFERASE COMPONENT OF PYRUVATE DEHYDROGENASE COMPLEX"/>
    <property type="match status" value="1"/>
</dbReference>
<dbReference type="RefSeq" id="WP_343075680.1">
    <property type="nucleotide sequence ID" value="NZ_JACHNU010000010.1"/>
</dbReference>
<feature type="region of interest" description="Disordered" evidence="7">
    <location>
        <begin position="96"/>
        <end position="133"/>
    </location>
</feature>
<evidence type="ECO:0000256" key="5">
    <source>
        <dbReference type="ARBA" id="ARBA00023315"/>
    </source>
</evidence>
<keyword evidence="3 6" id="KW-0808">Transferase</keyword>
<dbReference type="AlphaFoldDB" id="A0A840IL29"/>
<dbReference type="SUPFAM" id="SSF51230">
    <property type="entry name" value="Single hybrid motif"/>
    <property type="match status" value="1"/>
</dbReference>
<name>A0A840IL29_9ACTN</name>
<protein>
    <recommendedName>
        <fullName evidence="6">Dihydrolipoamide acetyltransferase component of pyruvate dehydrogenase complex</fullName>
        <ecNumber evidence="6">2.3.1.-</ecNumber>
    </recommendedName>
</protein>
<comment type="cofactor">
    <cofactor evidence="1 6">
        <name>(R)-lipoate</name>
        <dbReference type="ChEBI" id="CHEBI:83088"/>
    </cofactor>
</comment>
<dbReference type="Pfam" id="PF00198">
    <property type="entry name" value="2-oxoacid_dh"/>
    <property type="match status" value="1"/>
</dbReference>
<dbReference type="PROSITE" id="PS51826">
    <property type="entry name" value="PSBD"/>
    <property type="match status" value="1"/>
</dbReference>
<dbReference type="InterPro" id="IPR023213">
    <property type="entry name" value="CAT-like_dom_sf"/>
</dbReference>
<dbReference type="GO" id="GO:0016407">
    <property type="term" value="F:acetyltransferase activity"/>
    <property type="evidence" value="ECO:0007669"/>
    <property type="project" value="TreeGrafter"/>
</dbReference>